<name>C8XFL5_NAKMY</name>
<keyword evidence="2" id="KW-1185">Reference proteome</keyword>
<organism evidence="1 2">
    <name type="scientific">Nakamurella multipartita (strain ATCC 700099 / DSM 44233 / CIP 104796 / JCM 9543 / NBRC 105858 / Y-104)</name>
    <name type="common">Microsphaera multipartita</name>
    <dbReference type="NCBI Taxonomy" id="479431"/>
    <lineage>
        <taxon>Bacteria</taxon>
        <taxon>Bacillati</taxon>
        <taxon>Actinomycetota</taxon>
        <taxon>Actinomycetes</taxon>
        <taxon>Nakamurellales</taxon>
        <taxon>Nakamurellaceae</taxon>
        <taxon>Nakamurella</taxon>
    </lineage>
</organism>
<evidence type="ECO:0000313" key="1">
    <source>
        <dbReference type="EMBL" id="ACV79992.1"/>
    </source>
</evidence>
<sequence length="69" mass="7168">MNCYDCAGNGHTTPAVAICTSCGAALCGDHTRLETHDQNQAATPGNPSHHRTRSLVCTNCDSVLRAVAA</sequence>
<dbReference type="Proteomes" id="UP000002218">
    <property type="component" value="Chromosome"/>
</dbReference>
<dbReference type="InParanoid" id="C8XFL5"/>
<dbReference type="eggNOG" id="COG4855">
    <property type="taxonomic scope" value="Bacteria"/>
</dbReference>
<dbReference type="OrthoDB" id="4244404at2"/>
<dbReference type="EMBL" id="CP001737">
    <property type="protein sequence ID" value="ACV79992.1"/>
    <property type="molecule type" value="Genomic_DNA"/>
</dbReference>
<reference evidence="2" key="1">
    <citation type="submission" date="2009-09" db="EMBL/GenBank/DDBJ databases">
        <title>The complete genome of Nakamurella multipartita DSM 44233.</title>
        <authorList>
            <consortium name="US DOE Joint Genome Institute (JGI-PGF)"/>
            <person name="Lucas S."/>
            <person name="Copeland A."/>
            <person name="Lapidus A."/>
            <person name="Glavina del Rio T."/>
            <person name="Dalin E."/>
            <person name="Tice H."/>
            <person name="Bruce D."/>
            <person name="Goodwin L."/>
            <person name="Pitluck S."/>
            <person name="Kyrpides N."/>
            <person name="Mavromatis K."/>
            <person name="Ivanova N."/>
            <person name="Ovchinnikova G."/>
            <person name="Sims D."/>
            <person name="Meincke L."/>
            <person name="Brettin T."/>
            <person name="Detter J.C."/>
            <person name="Han C."/>
            <person name="Larimer F."/>
            <person name="Land M."/>
            <person name="Hauser L."/>
            <person name="Markowitz V."/>
            <person name="Cheng J.-F."/>
            <person name="Hugenholtz P."/>
            <person name="Woyke T."/>
            <person name="Wu D."/>
            <person name="Klenk H.-P."/>
            <person name="Eisen J.A."/>
        </authorList>
    </citation>
    <scope>NUCLEOTIDE SEQUENCE [LARGE SCALE GENOMIC DNA]</scope>
    <source>
        <strain evidence="2">ATCC 700099 / DSM 44233 / CIP 104796 / JCM 9543 / NBRC 105858 / Y-104</strain>
    </source>
</reference>
<gene>
    <name evidence="1" type="ordered locus">Namu_3681</name>
</gene>
<accession>C8XFL5</accession>
<dbReference type="InterPro" id="IPR017211">
    <property type="entry name" value="UCP037465_Znf"/>
</dbReference>
<reference evidence="1 2" key="2">
    <citation type="journal article" date="2010" name="Stand. Genomic Sci.">
        <title>Complete genome sequence of Nakamurella multipartita type strain (Y-104).</title>
        <authorList>
            <person name="Tice H."/>
            <person name="Mayilraj S."/>
            <person name="Sims D."/>
            <person name="Lapidus A."/>
            <person name="Nolan M."/>
            <person name="Lucas S."/>
            <person name="Glavina Del Rio T."/>
            <person name="Copeland A."/>
            <person name="Cheng J.F."/>
            <person name="Meincke L."/>
            <person name="Bruce D."/>
            <person name="Goodwin L."/>
            <person name="Pitluck S."/>
            <person name="Ivanova N."/>
            <person name="Mavromatis K."/>
            <person name="Ovchinnikova G."/>
            <person name="Pati A."/>
            <person name="Chen A."/>
            <person name="Palaniappan K."/>
            <person name="Land M."/>
            <person name="Hauser L."/>
            <person name="Chang Y.J."/>
            <person name="Jeffries C.D."/>
            <person name="Detter J.C."/>
            <person name="Brettin T."/>
            <person name="Rohde M."/>
            <person name="Goker M."/>
            <person name="Bristow J."/>
            <person name="Eisen J.A."/>
            <person name="Markowitz V."/>
            <person name="Hugenholtz P."/>
            <person name="Kyrpides N.C."/>
            <person name="Klenk H.P."/>
            <person name="Chen F."/>
        </authorList>
    </citation>
    <scope>NUCLEOTIDE SEQUENCE [LARGE SCALE GENOMIC DNA]</scope>
    <source>
        <strain evidence="2">ATCC 700099 / DSM 44233 / CIP 104796 / JCM 9543 / NBRC 105858 / Y-104</strain>
    </source>
</reference>
<dbReference type="KEGG" id="nml:Namu_3681"/>
<proteinExistence type="predicted"/>
<dbReference type="HOGENOM" id="CLU_184564_1_0_11"/>
<dbReference type="RefSeq" id="WP_015748832.1">
    <property type="nucleotide sequence ID" value="NC_013235.1"/>
</dbReference>
<evidence type="ECO:0008006" key="3">
    <source>
        <dbReference type="Google" id="ProtNLM"/>
    </source>
</evidence>
<dbReference type="AlphaFoldDB" id="C8XFL5"/>
<dbReference type="STRING" id="479431.Namu_3681"/>
<evidence type="ECO:0000313" key="2">
    <source>
        <dbReference type="Proteomes" id="UP000002218"/>
    </source>
</evidence>
<protein>
    <recommendedName>
        <fullName evidence="3">DUF2180 family protein</fullName>
    </recommendedName>
</protein>
<dbReference type="Pfam" id="PF09947">
    <property type="entry name" value="DUF2180"/>
    <property type="match status" value="1"/>
</dbReference>